<comment type="caution">
    <text evidence="2">The sequence shown here is derived from an EMBL/GenBank/DDBJ whole genome shotgun (WGS) entry which is preliminary data.</text>
</comment>
<dbReference type="EMBL" id="BAUV01000001">
    <property type="protein sequence ID" value="GAE33200.1"/>
    <property type="molecule type" value="Genomic_DNA"/>
</dbReference>
<dbReference type="Pfam" id="PF01522">
    <property type="entry name" value="Polysacc_deac_1"/>
    <property type="match status" value="1"/>
</dbReference>
<dbReference type="eggNOG" id="COG0726">
    <property type="taxonomic scope" value="Bacteria"/>
</dbReference>
<dbReference type="GO" id="GO:0016810">
    <property type="term" value="F:hydrolase activity, acting on carbon-nitrogen (but not peptide) bonds"/>
    <property type="evidence" value="ECO:0007669"/>
    <property type="project" value="InterPro"/>
</dbReference>
<feature type="domain" description="NodB homology" evidence="1">
    <location>
        <begin position="12"/>
        <end position="194"/>
    </location>
</feature>
<gene>
    <name evidence="2" type="ORF">JCM9157_189</name>
</gene>
<evidence type="ECO:0000259" key="1">
    <source>
        <dbReference type="PROSITE" id="PS51677"/>
    </source>
</evidence>
<dbReference type="PROSITE" id="PS51677">
    <property type="entry name" value="NODB"/>
    <property type="match status" value="1"/>
</dbReference>
<reference evidence="2 3" key="1">
    <citation type="journal article" date="2014" name="Genome Announc.">
        <title>Draft Genome Sequences of Three Alkaliphilic Bacillus Strains, Bacillus wakoensis JCM 9140T, Bacillus akibai JCM 9157T, and Bacillus hemicellulosilyticus JCM 9152T.</title>
        <authorList>
            <person name="Yuki M."/>
            <person name="Oshima K."/>
            <person name="Suda W."/>
            <person name="Oshida Y."/>
            <person name="Kitamura K."/>
            <person name="Iida T."/>
            <person name="Hattori M."/>
            <person name="Ohkuma M."/>
        </authorList>
    </citation>
    <scope>NUCLEOTIDE SEQUENCE [LARGE SCALE GENOMIC DNA]</scope>
    <source>
        <strain evidence="2 3">JCM 9157</strain>
    </source>
</reference>
<proteinExistence type="predicted"/>
<dbReference type="InterPro" id="IPR002509">
    <property type="entry name" value="NODB_dom"/>
</dbReference>
<dbReference type="CDD" id="cd10917">
    <property type="entry name" value="CE4_NodB_like_6s_7s"/>
    <property type="match status" value="1"/>
</dbReference>
<evidence type="ECO:0000313" key="2">
    <source>
        <dbReference type="EMBL" id="GAE33200.1"/>
    </source>
</evidence>
<dbReference type="GO" id="GO:0005975">
    <property type="term" value="P:carbohydrate metabolic process"/>
    <property type="evidence" value="ECO:0007669"/>
    <property type="project" value="InterPro"/>
</dbReference>
<dbReference type="Gene3D" id="3.20.20.370">
    <property type="entry name" value="Glycoside hydrolase/deacetylase"/>
    <property type="match status" value="1"/>
</dbReference>
<name>W4QM47_HALA3</name>
<accession>W4QM47</accession>
<dbReference type="Proteomes" id="UP000018896">
    <property type="component" value="Unassembled WGS sequence"/>
</dbReference>
<dbReference type="InterPro" id="IPR050248">
    <property type="entry name" value="Polysacc_deacetylase_ArnD"/>
</dbReference>
<dbReference type="AlphaFoldDB" id="W4QM47"/>
<dbReference type="STRING" id="1236973.JCM9157_189"/>
<dbReference type="PANTHER" id="PTHR10587">
    <property type="entry name" value="GLYCOSYL TRANSFERASE-RELATED"/>
    <property type="match status" value="1"/>
</dbReference>
<dbReference type="InterPro" id="IPR011330">
    <property type="entry name" value="Glyco_hydro/deAcase_b/a-brl"/>
</dbReference>
<protein>
    <submittedName>
        <fullName evidence="2">Polysaccharide deacetylase</fullName>
    </submittedName>
</protein>
<dbReference type="SUPFAM" id="SSF88713">
    <property type="entry name" value="Glycoside hydrolase/deacetylase"/>
    <property type="match status" value="1"/>
</dbReference>
<sequence>MMNKHSIESNLNLCAFTFDDGPDLLPLELWLDSLEELSARATFFFTGEWIDRNQDKARLLISRGHELAPHSYHHRNMSELNQDQFFEELKQTELAYQEATGMPCPLLLRFPYLNFNQENLKWISDNGYVHIGGDDTGDWAGLKPEQIIKNAEPLLKNGAILVLHCNDIAKGTPAALKPLLRKAIKDELTPVKVSDMLKAVAEPPRHRTWKIVINVPTTSLNEDSYQDWAFEDKVEPISAETFDWGVKQTLMGIETELEWQRHLSESLRYKNVLEDRQLFSSWQKTDDCWGFARFGVDQQQLVLLDFFLRESAADALVYVLRWAAKIAQDLGCKQIVARKDMRRLHKMCEQLSWESDIIID</sequence>
<evidence type="ECO:0000313" key="3">
    <source>
        <dbReference type="Proteomes" id="UP000018896"/>
    </source>
</evidence>
<organism evidence="2 3">
    <name type="scientific">Halalkalibacter akibai (strain ATCC 43226 / DSM 21942 / CIP 109018 / JCM 9157 / 1139)</name>
    <name type="common">Bacillus akibai</name>
    <dbReference type="NCBI Taxonomy" id="1236973"/>
    <lineage>
        <taxon>Bacteria</taxon>
        <taxon>Bacillati</taxon>
        <taxon>Bacillota</taxon>
        <taxon>Bacilli</taxon>
        <taxon>Bacillales</taxon>
        <taxon>Bacillaceae</taxon>
        <taxon>Halalkalibacter</taxon>
    </lineage>
</organism>
<dbReference type="OrthoDB" id="2795102at2"/>
<dbReference type="RefSeq" id="WP_052012864.1">
    <property type="nucleotide sequence ID" value="NZ_BAUV01000001.1"/>
</dbReference>
<keyword evidence="3" id="KW-1185">Reference proteome</keyword>